<keyword evidence="3" id="KW-0520">NAD</keyword>
<dbReference type="AlphaFoldDB" id="A0A2S7T5T9"/>
<feature type="domain" description="Deacetylase sirtuin-type" evidence="5">
    <location>
        <begin position="1"/>
        <end position="231"/>
    </location>
</feature>
<dbReference type="Pfam" id="PF02146">
    <property type="entry name" value="SIR2"/>
    <property type="match status" value="1"/>
</dbReference>
<dbReference type="PANTHER" id="PTHR11085:SF4">
    <property type="entry name" value="NAD-DEPENDENT PROTEIN DEACYLASE"/>
    <property type="match status" value="1"/>
</dbReference>
<evidence type="ECO:0000256" key="1">
    <source>
        <dbReference type="ARBA" id="ARBA00012928"/>
    </source>
</evidence>
<dbReference type="PANTHER" id="PTHR11085">
    <property type="entry name" value="NAD-DEPENDENT PROTEIN DEACYLASE SIRTUIN-5, MITOCHONDRIAL-RELATED"/>
    <property type="match status" value="1"/>
</dbReference>
<dbReference type="SUPFAM" id="SSF52467">
    <property type="entry name" value="DHS-like NAD/FAD-binding domain"/>
    <property type="match status" value="1"/>
</dbReference>
<dbReference type="InterPro" id="IPR026590">
    <property type="entry name" value="Ssirtuin_cat_dom"/>
</dbReference>
<evidence type="ECO:0000259" key="5">
    <source>
        <dbReference type="PROSITE" id="PS50305"/>
    </source>
</evidence>
<dbReference type="Proteomes" id="UP000239366">
    <property type="component" value="Unassembled WGS sequence"/>
</dbReference>
<dbReference type="EMBL" id="MQVX01000001">
    <property type="protein sequence ID" value="PQJ14816.1"/>
    <property type="molecule type" value="Genomic_DNA"/>
</dbReference>
<dbReference type="GO" id="GO:0070403">
    <property type="term" value="F:NAD+ binding"/>
    <property type="evidence" value="ECO:0007669"/>
    <property type="project" value="InterPro"/>
</dbReference>
<evidence type="ECO:0000313" key="6">
    <source>
        <dbReference type="EMBL" id="PQJ14816.1"/>
    </source>
</evidence>
<evidence type="ECO:0000256" key="4">
    <source>
        <dbReference type="PROSITE-ProRule" id="PRU00236"/>
    </source>
</evidence>
<dbReference type="InterPro" id="IPR050134">
    <property type="entry name" value="NAD-dep_sirtuin_deacylases"/>
</dbReference>
<evidence type="ECO:0000256" key="2">
    <source>
        <dbReference type="ARBA" id="ARBA00022679"/>
    </source>
</evidence>
<keyword evidence="7" id="KW-1185">Reference proteome</keyword>
<keyword evidence="2" id="KW-0808">Transferase</keyword>
<reference evidence="7" key="1">
    <citation type="submission" date="2016-11" db="EMBL/GenBank/DDBJ databases">
        <title>Trade-off between light-utilization and light-protection in marine flavobacteria.</title>
        <authorList>
            <person name="Kumagai Y."/>
            <person name="Yoshizawa S."/>
            <person name="Kogure K."/>
        </authorList>
    </citation>
    <scope>NUCLEOTIDE SEQUENCE [LARGE SCALE GENOMIC DNA]</scope>
    <source>
        <strain evidence="7">SG-18</strain>
    </source>
</reference>
<dbReference type="Gene3D" id="3.40.50.1220">
    <property type="entry name" value="TPP-binding domain"/>
    <property type="match status" value="1"/>
</dbReference>
<organism evidence="6 7">
    <name type="scientific">Aureicoccus marinus</name>
    <dbReference type="NCBI Taxonomy" id="754435"/>
    <lineage>
        <taxon>Bacteria</taxon>
        <taxon>Pseudomonadati</taxon>
        <taxon>Bacteroidota</taxon>
        <taxon>Flavobacteriia</taxon>
        <taxon>Flavobacteriales</taxon>
        <taxon>Flavobacteriaceae</taxon>
        <taxon>Aureicoccus</taxon>
    </lineage>
</organism>
<dbReference type="RefSeq" id="WP_105000458.1">
    <property type="nucleotide sequence ID" value="NZ_MQVX01000001.1"/>
</dbReference>
<dbReference type="GO" id="GO:0017136">
    <property type="term" value="F:histone deacetylase activity, NAD-dependent"/>
    <property type="evidence" value="ECO:0007669"/>
    <property type="project" value="TreeGrafter"/>
</dbReference>
<dbReference type="InterPro" id="IPR026591">
    <property type="entry name" value="Sirtuin_cat_small_dom_sf"/>
</dbReference>
<evidence type="ECO:0000256" key="3">
    <source>
        <dbReference type="ARBA" id="ARBA00023027"/>
    </source>
</evidence>
<dbReference type="EC" id="2.3.1.286" evidence="1"/>
<dbReference type="PROSITE" id="PS50305">
    <property type="entry name" value="SIRTUIN"/>
    <property type="match status" value="1"/>
</dbReference>
<dbReference type="OrthoDB" id="9800582at2"/>
<protein>
    <recommendedName>
        <fullName evidence="1">protein acetyllysine N-acetyltransferase</fullName>
        <ecNumber evidence="1">2.3.1.286</ecNumber>
    </recommendedName>
</protein>
<gene>
    <name evidence="6" type="ORF">BST99_02870</name>
</gene>
<comment type="caution">
    <text evidence="6">The sequence shown here is derived from an EMBL/GenBank/DDBJ whole genome shotgun (WGS) entry which is preliminary data.</text>
</comment>
<sequence length="231" mass="25766">MENKERYVILSGAGMSADSGLKTFRDAGGLWEGHNVMEVATPEAFARDPLTVHRFYNQRRLQLKEAQPNAGHEALARLEKQKFVQIVTQNVDNLHERGGSLQVLHLHGELMKVRSTKNPDLVLDWEGELGPEDKGPDGASLRPHIVWFGEDVSEMNRAATWVQQADHILIVGTSMQVYPAASLVHFAPPEASITFIDPNPQVPVELMHRIDVRSTSAAQGVPLWVEEQLNK</sequence>
<proteinExistence type="predicted"/>
<dbReference type="InterPro" id="IPR029035">
    <property type="entry name" value="DHS-like_NAD/FAD-binding_dom"/>
</dbReference>
<accession>A0A2S7T5T9</accession>
<name>A0A2S7T5T9_9FLAO</name>
<dbReference type="Gene3D" id="3.30.1600.10">
    <property type="entry name" value="SIR2/SIRT2 'Small Domain"/>
    <property type="match status" value="1"/>
</dbReference>
<dbReference type="InterPro" id="IPR003000">
    <property type="entry name" value="Sirtuin"/>
</dbReference>
<evidence type="ECO:0000313" key="7">
    <source>
        <dbReference type="Proteomes" id="UP000239366"/>
    </source>
</evidence>
<comment type="caution">
    <text evidence="4">Lacks conserved residue(s) required for the propagation of feature annotation.</text>
</comment>